<dbReference type="Proteomes" id="UP001189429">
    <property type="component" value="Unassembled WGS sequence"/>
</dbReference>
<protein>
    <submittedName>
        <fullName evidence="3">Uncharacterized protein</fullName>
    </submittedName>
</protein>
<proteinExistence type="predicted"/>
<feature type="coiled-coil region" evidence="1">
    <location>
        <begin position="153"/>
        <end position="180"/>
    </location>
</feature>
<feature type="compositionally biased region" description="Basic residues" evidence="2">
    <location>
        <begin position="2217"/>
        <end position="2229"/>
    </location>
</feature>
<evidence type="ECO:0000256" key="2">
    <source>
        <dbReference type="SAM" id="MobiDB-lite"/>
    </source>
</evidence>
<gene>
    <name evidence="3" type="ORF">PCOR1329_LOCUS29106</name>
</gene>
<feature type="compositionally biased region" description="Low complexity" evidence="2">
    <location>
        <begin position="2177"/>
        <end position="2192"/>
    </location>
</feature>
<keyword evidence="1" id="KW-0175">Coiled coil</keyword>
<reference evidence="3" key="1">
    <citation type="submission" date="2023-10" db="EMBL/GenBank/DDBJ databases">
        <authorList>
            <person name="Chen Y."/>
            <person name="Shah S."/>
            <person name="Dougan E. K."/>
            <person name="Thang M."/>
            <person name="Chan C."/>
        </authorList>
    </citation>
    <scope>NUCLEOTIDE SEQUENCE [LARGE SCALE GENOMIC DNA]</scope>
</reference>
<evidence type="ECO:0000313" key="4">
    <source>
        <dbReference type="Proteomes" id="UP001189429"/>
    </source>
</evidence>
<name>A0ABN9SEI8_9DINO</name>
<evidence type="ECO:0000313" key="3">
    <source>
        <dbReference type="EMBL" id="CAK0830462.1"/>
    </source>
</evidence>
<comment type="caution">
    <text evidence="3">The sequence shown here is derived from an EMBL/GenBank/DDBJ whole genome shotgun (WGS) entry which is preliminary data.</text>
</comment>
<accession>A0ABN9SEI8</accession>
<feature type="compositionally biased region" description="Low complexity" evidence="2">
    <location>
        <begin position="2199"/>
        <end position="2212"/>
    </location>
</feature>
<evidence type="ECO:0000256" key="1">
    <source>
        <dbReference type="SAM" id="Coils"/>
    </source>
</evidence>
<feature type="region of interest" description="Disordered" evidence="2">
    <location>
        <begin position="849"/>
        <end position="891"/>
    </location>
</feature>
<feature type="region of interest" description="Disordered" evidence="2">
    <location>
        <begin position="808"/>
        <end position="830"/>
    </location>
</feature>
<sequence>MLRTESSIATQIFQHLSTRKHVTRTIVSTGTLSARAIRDMLGALRLDVKPKTIKDTISSLGMRADNHGIRFECFHLLVNSFLGAAVVSEATLVEVFEKLAESIDVPVIQAPDGNEVKDALALAAEIQGSFDVVQRPSVSVYYEMPKYDLAVQMVERDNELTLLQSELKQVKRRLATTEQRLGLHTKKSRILRDTHRSLVQKTNFRPGKRCVSIWGGYHLAYKRSHGCSSARSVVAMCAGEEWQGSFTDGAKNMVIRFEHNLSIARTVVVKSFYDSVNHLHATSNEICINYARAASLDSGDMVALIGSKLFSFEFFMFRGDATNQEAVDKAKVWTGEASYIATCPEALSDISSDTNFDSDDLKLTFFREVLDLQTVRTGGAKETTDLNALIQQSMVDITNNWEWHTPWGSSSFLSGLKVIANTLRGAGVPRKVREAAAELKFPPKVVKESVGNTIHRVIATRWGSVDDIEMYLRIGRHVLGPAWYEKRRNYRQTTVALLNDKLFLGTAEIDLVAKGPLAHFQRWAQQESKIEREHRSEASKQGTAYTGPTFVSKFVSGKAKVILDEFNALLDDDAMLTHWVGTWSLIRADDVPEHVEEALCLIVTLVVRGALDWERRMYDPTQRFPLDFLNVLEADPEEASAPRKALAHRLMTASKENLEWQDGVYNSFSFKLRAMFYEDFVIMQGTGKCTRMVWIFLSGWRALFNGETQEIEGWNSTLKNMCERAPRTKVRLASDRLKNRVGERTPTDEAVAVHKKVVEFSKTDANMFRFSPLTDKERDYMLSWTSLKAASVIADTAQVTPLFKRAYNGPKKKNTHTVDAEGGLPDMLEDDDGFSEELERLIAQDAMEEECEDLEGASEGLDSDGKDTDVEDDAGDRQPDPHNHAGPAKSDVFDAISGDHRAELLRNVRGACEASRTSARDAMYFAEDYGFRTDMSDAPERGLVSLVELRTVAEDGQVHCDVVFVAWEGVGRSAKIARVDLEHLWFKYNVPFATEHLKRECDRDHCNIIIGNVPVRITRPKDLRERVPDWCLLIMKAFAAELFSGPIARDCLFSCDAPCVFCACADTMGMDVRVVGGGGAQPVEHFDSYICSECVVYWHSACAENVARAFGMGLLPAMAAASSHGDMALVPKGPEPKIADPSTLFLNDRARFPTIYDRFVGYVAGPELENLVFRLHARQPRWLPLVHEGKFTMTRDPANRCKSVETIGICKVRKGPWVIPAGENQWTVLHWASLLEGAKMAMEKDPHKKNRTVWIALEAGCDSAVEFDPNLPDDVKDYVIELGNATNASTLVVTVLQVFMSTETILSGWAIQKEKVTATGDGCGGALTLYARRHAYANTVFSGRWRSQNALDVTINTYNLLQTTMTSAGISIWDQMVSYFETKADYMHEYMKDTNAVIQNISCICKVLCSTYPDFVVPVVALVIPHLESEPLGACPALPDGIPQGKLRKLSEAMVRNLLASMADSATMKAKVSAGCACASDGDNDVSFLSDVIQFTAMLKHKLNVPQDNLNAYSSILCFCQLQGEIQVPGNGNTPARTISRYTAMKRHIINAAFKASGMAKKPSDLEIYYADAGDDSQLAESPSKAPLEEKTDETLLDTFKTLQDNGSAARMKSYLMVNPIDKPIQLHMAVCGITSKVYTSMIGACGGAEGKSGTPDSQRELIEEATKRVVTAVMDEMPLAFDEIVINFGQLSEFKFALTTVSTRSDYADTELLRKTCEEMGVIGATGRKKLNMVRLNTFFAVCSTLSTMQVPLNGTPKYMFGLLSVQDVFKKIAESIESQRCGAQEPIDIKIITKAIDGDVSMAVFGDCFSKAATDVEDVAYYLEAFAELVVTVNKVCPTKAKAHHTLVAGLRGKLQGFTHTQMKEFVVSQGLQSIEVPPSMGIFSSVKAALVEDVMTAVKKKCTDTTLAATILVGNVGDKVTILRDQLAKASATTTTAAATAAVVAPTAGQTTTPTKTAKEPVPIAVDDGKGIPQGDFNLTSLGVTQWISMLTDEDRSKLTYNINDASFLLALTSSPRLSSQIREELKSNGPDHLAMTSATKARVIASVQGHFMPPADGLQGRFLRDVLIDFSRKKSAGTLTARLAADATTTEAPEFVCWGRVVDAIAARSLPRGTLLPLGTSNGLSLFLDGSKLLNPLVSDACIAWMPPMIKDDVDGETNADAAPLVDSAANPEAGACAAGSSSGAQPPSKKRKGASAAKAQQAQQAAPPAKPQPKKAGNRKKLSHTHSVEFETVQFDVEVDSTAKVFTFERPFLKSNRPLKAGETLRRKAFEWTEANSPGEVVSGRTASARIFGMS</sequence>
<organism evidence="3 4">
    <name type="scientific">Prorocentrum cordatum</name>
    <dbReference type="NCBI Taxonomy" id="2364126"/>
    <lineage>
        <taxon>Eukaryota</taxon>
        <taxon>Sar</taxon>
        <taxon>Alveolata</taxon>
        <taxon>Dinophyceae</taxon>
        <taxon>Prorocentrales</taxon>
        <taxon>Prorocentraceae</taxon>
        <taxon>Prorocentrum</taxon>
    </lineage>
</organism>
<dbReference type="EMBL" id="CAUYUJ010010890">
    <property type="protein sequence ID" value="CAK0830462.1"/>
    <property type="molecule type" value="Genomic_DNA"/>
</dbReference>
<keyword evidence="4" id="KW-1185">Reference proteome</keyword>
<feature type="region of interest" description="Disordered" evidence="2">
    <location>
        <begin position="2177"/>
        <end position="2230"/>
    </location>
</feature>